<dbReference type="PANTHER" id="PTHR31332:SF0">
    <property type="entry name" value="7-HYDROXYMETHYL CHLOROPHYLL A REDUCTASE, CHLOROPLASTIC"/>
    <property type="match status" value="1"/>
</dbReference>
<evidence type="ECO:0000313" key="2">
    <source>
        <dbReference type="EMBL" id="CAE2266250.1"/>
    </source>
</evidence>
<feature type="domain" description="Coenzyme F420 hydrogenase/dehydrogenase beta subunit C-terminal" evidence="1">
    <location>
        <begin position="42"/>
        <end position="118"/>
    </location>
</feature>
<reference evidence="2" key="1">
    <citation type="submission" date="2021-01" db="EMBL/GenBank/DDBJ databases">
        <authorList>
            <person name="Corre E."/>
            <person name="Pelletier E."/>
            <person name="Niang G."/>
            <person name="Scheremetjew M."/>
            <person name="Finn R."/>
            <person name="Kale V."/>
            <person name="Holt S."/>
            <person name="Cochrane G."/>
            <person name="Meng A."/>
            <person name="Brown T."/>
            <person name="Cohen L."/>
        </authorList>
    </citation>
    <scope>NUCLEOTIDE SEQUENCE</scope>
    <source>
        <strain evidence="2">Isolate 1302-5</strain>
    </source>
</reference>
<proteinExistence type="predicted"/>
<organism evidence="2">
    <name type="scientific">Odontella aurita</name>
    <dbReference type="NCBI Taxonomy" id="265563"/>
    <lineage>
        <taxon>Eukaryota</taxon>
        <taxon>Sar</taxon>
        <taxon>Stramenopiles</taxon>
        <taxon>Ochrophyta</taxon>
        <taxon>Bacillariophyta</taxon>
        <taxon>Mediophyceae</taxon>
        <taxon>Biddulphiophycidae</taxon>
        <taxon>Eupodiscales</taxon>
        <taxon>Odontellaceae</taxon>
        <taxon>Odontella</taxon>
    </lineage>
</organism>
<accession>A0A6U6HP53</accession>
<gene>
    <name evidence="2" type="ORF">OAUR00152_LOCUS29026</name>
    <name evidence="3" type="ORF">OAUR00152_LOCUS29029</name>
</gene>
<name>A0A6U6HP53_9STRA</name>
<dbReference type="Pfam" id="PF04432">
    <property type="entry name" value="FrhB_FdhB_C"/>
    <property type="match status" value="1"/>
</dbReference>
<dbReference type="AlphaFoldDB" id="A0A6U6HP53"/>
<dbReference type="EMBL" id="HBKQ01042068">
    <property type="protein sequence ID" value="CAE2266250.1"/>
    <property type="molecule type" value="Transcribed_RNA"/>
</dbReference>
<dbReference type="InterPro" id="IPR045220">
    <property type="entry name" value="FRHB/FDHB/HCAR-like"/>
</dbReference>
<evidence type="ECO:0000259" key="1">
    <source>
        <dbReference type="Pfam" id="PF04432"/>
    </source>
</evidence>
<dbReference type="InterPro" id="IPR007525">
    <property type="entry name" value="FrhB_FdhB_C"/>
</dbReference>
<dbReference type="PANTHER" id="PTHR31332">
    <property type="entry name" value="7-HYDROXYMETHYL CHLOROPHYLL A REDUCTASE, CHLOROPLASTIC"/>
    <property type="match status" value="1"/>
</dbReference>
<dbReference type="GO" id="GO:0052592">
    <property type="term" value="F:oxidoreductase activity, acting on CH or CH2 groups, with an iron-sulfur protein as acceptor"/>
    <property type="evidence" value="ECO:0007669"/>
    <property type="project" value="TreeGrafter"/>
</dbReference>
<protein>
    <recommendedName>
        <fullName evidence="1">Coenzyme F420 hydrogenase/dehydrogenase beta subunit C-terminal domain-containing protein</fullName>
    </recommendedName>
</protein>
<sequence>MQLFPFFGKILSQEKAPSLLFIFNGQDFKVHVKMDDDYIKKPYFCLPGSVAESAIADSCLACFDYTNALADVVVGYMGAPLDASGKMEDTFQTLTVRNSRGKNMAQVAVDAGRLRFGEEAIGSGSHEKISTATVASDSIVQAMVGGEVKEKGLPRFIGEVMAVVMRNIGPKGIGFARYSIDYHILRNYLHILDEWDDDQTEKAMPRYARDIINRYLEQDESFAKLKDNILAKRTKGKEFGAADSQL</sequence>
<evidence type="ECO:0000313" key="3">
    <source>
        <dbReference type="EMBL" id="CAE2266256.1"/>
    </source>
</evidence>
<dbReference type="EMBL" id="HBKQ01042071">
    <property type="protein sequence ID" value="CAE2266256.1"/>
    <property type="molecule type" value="Transcribed_RNA"/>
</dbReference>